<feature type="region of interest" description="Disordered" evidence="1">
    <location>
        <begin position="47"/>
        <end position="72"/>
    </location>
</feature>
<evidence type="ECO:0000313" key="4">
    <source>
        <dbReference type="Proteomes" id="UP001201163"/>
    </source>
</evidence>
<gene>
    <name evidence="3" type="ORF">EDB92DRAFT_1893219</name>
</gene>
<dbReference type="Proteomes" id="UP001201163">
    <property type="component" value="Unassembled WGS sequence"/>
</dbReference>
<protein>
    <submittedName>
        <fullName evidence="3">Uncharacterized protein</fullName>
    </submittedName>
</protein>
<name>A0AAD4L9D7_9AGAM</name>
<reference evidence="3" key="1">
    <citation type="submission" date="2022-01" db="EMBL/GenBank/DDBJ databases">
        <title>Comparative genomics reveals a dynamic genome evolution in the ectomycorrhizal milk-cap (Lactarius) mushrooms.</title>
        <authorList>
            <consortium name="DOE Joint Genome Institute"/>
            <person name="Lebreton A."/>
            <person name="Tang N."/>
            <person name="Kuo A."/>
            <person name="LaButti K."/>
            <person name="Drula E."/>
            <person name="Barry K."/>
            <person name="Clum A."/>
            <person name="Lipzen A."/>
            <person name="Mousain D."/>
            <person name="Ng V."/>
            <person name="Wang R."/>
            <person name="Wang X."/>
            <person name="Dai Y."/>
            <person name="Henrissat B."/>
            <person name="Grigoriev I.V."/>
            <person name="Guerin-Laguette A."/>
            <person name="Yu F."/>
            <person name="Martin F.M."/>
        </authorList>
    </citation>
    <scope>NUCLEOTIDE SEQUENCE</scope>
    <source>
        <strain evidence="3">QP</strain>
    </source>
</reference>
<evidence type="ECO:0000256" key="1">
    <source>
        <dbReference type="SAM" id="MobiDB-lite"/>
    </source>
</evidence>
<keyword evidence="2" id="KW-0812">Transmembrane</keyword>
<feature type="transmembrane region" description="Helical" evidence="2">
    <location>
        <begin position="7"/>
        <end position="29"/>
    </location>
</feature>
<keyword evidence="2" id="KW-1133">Transmembrane helix</keyword>
<keyword evidence="2" id="KW-0472">Membrane</keyword>
<dbReference type="EMBL" id="JAKELL010000096">
    <property type="protein sequence ID" value="KAH8982849.1"/>
    <property type="molecule type" value="Genomic_DNA"/>
</dbReference>
<accession>A0AAD4L9D7</accession>
<keyword evidence="4" id="KW-1185">Reference proteome</keyword>
<proteinExistence type="predicted"/>
<evidence type="ECO:0000313" key="3">
    <source>
        <dbReference type="EMBL" id="KAH8982849.1"/>
    </source>
</evidence>
<comment type="caution">
    <text evidence="3">The sequence shown here is derived from an EMBL/GenBank/DDBJ whole genome shotgun (WGS) entry which is preliminary data.</text>
</comment>
<dbReference type="AlphaFoldDB" id="A0AAD4L9D7"/>
<sequence length="72" mass="7998">MRVIRTVFTMFGWVADFGWRMLVIVVVTLESIIPNCKSDPEVVGVHSGSDAGHIGSDERPRKKSARNVVFVP</sequence>
<organism evidence="3 4">
    <name type="scientific">Lactarius akahatsu</name>
    <dbReference type="NCBI Taxonomy" id="416441"/>
    <lineage>
        <taxon>Eukaryota</taxon>
        <taxon>Fungi</taxon>
        <taxon>Dikarya</taxon>
        <taxon>Basidiomycota</taxon>
        <taxon>Agaricomycotina</taxon>
        <taxon>Agaricomycetes</taxon>
        <taxon>Russulales</taxon>
        <taxon>Russulaceae</taxon>
        <taxon>Lactarius</taxon>
    </lineage>
</organism>
<evidence type="ECO:0000256" key="2">
    <source>
        <dbReference type="SAM" id="Phobius"/>
    </source>
</evidence>